<organism evidence="3 4">
    <name type="scientific">Tropilaelaps mercedesae</name>
    <dbReference type="NCBI Taxonomy" id="418985"/>
    <lineage>
        <taxon>Eukaryota</taxon>
        <taxon>Metazoa</taxon>
        <taxon>Ecdysozoa</taxon>
        <taxon>Arthropoda</taxon>
        <taxon>Chelicerata</taxon>
        <taxon>Arachnida</taxon>
        <taxon>Acari</taxon>
        <taxon>Parasitiformes</taxon>
        <taxon>Mesostigmata</taxon>
        <taxon>Gamasina</taxon>
        <taxon>Dermanyssoidea</taxon>
        <taxon>Laelapidae</taxon>
        <taxon>Tropilaelaps</taxon>
    </lineage>
</organism>
<dbReference type="InParanoid" id="A0A1V9X7X8"/>
<evidence type="ECO:0000313" key="3">
    <source>
        <dbReference type="EMBL" id="OQR69665.1"/>
    </source>
</evidence>
<sequence>MASPRKVASSETATKFSQMREVELQETVDRQKKVLNNHALISKLKDKGEKIRHKLEAAQEELTRRNMLDNEVDALERLSLGAANRNTMDLNVKGRNNDNDKAGLTYAKKLADKIECCTNQTKLAREKFQPYRSLKHQAEIKPEHAAKWESFPDLKANLSTSKVPCYLSIEESMKLAEGNAYRLKKEVLEMAGVKMTLTSRKYNETQDCNSIEPECFESREKLPPNNNSTTVQTALRKPNEAMSGDSFSIIRNIQQQRGEGTLDSDDGNTDSDDDENYSRVSVLLGHLEELD</sequence>
<name>A0A1V9X7X8_9ACAR</name>
<keyword evidence="4" id="KW-1185">Reference proteome</keyword>
<dbReference type="Proteomes" id="UP000192247">
    <property type="component" value="Unassembled WGS sequence"/>
</dbReference>
<dbReference type="AlphaFoldDB" id="A0A1V9X7X8"/>
<dbReference type="OrthoDB" id="2408655at2759"/>
<evidence type="ECO:0000313" key="4">
    <source>
        <dbReference type="Proteomes" id="UP000192247"/>
    </source>
</evidence>
<accession>A0A1V9X7X8</accession>
<evidence type="ECO:0000256" key="2">
    <source>
        <dbReference type="SAM" id="MobiDB-lite"/>
    </source>
</evidence>
<evidence type="ECO:0000256" key="1">
    <source>
        <dbReference type="SAM" id="Coils"/>
    </source>
</evidence>
<feature type="compositionally biased region" description="Acidic residues" evidence="2">
    <location>
        <begin position="262"/>
        <end position="275"/>
    </location>
</feature>
<protein>
    <submittedName>
        <fullName evidence="3">Protein GRINL1A-like</fullName>
    </submittedName>
</protein>
<feature type="region of interest" description="Disordered" evidence="2">
    <location>
        <begin position="1"/>
        <end position="21"/>
    </location>
</feature>
<dbReference type="EMBL" id="MNPL01020209">
    <property type="protein sequence ID" value="OQR69665.1"/>
    <property type="molecule type" value="Genomic_DNA"/>
</dbReference>
<gene>
    <name evidence="3" type="ORF">BIW11_12119</name>
</gene>
<keyword evidence="1" id="KW-0175">Coiled coil</keyword>
<feature type="region of interest" description="Disordered" evidence="2">
    <location>
        <begin position="254"/>
        <end position="278"/>
    </location>
</feature>
<proteinExistence type="predicted"/>
<comment type="caution">
    <text evidence="3">The sequence shown here is derived from an EMBL/GenBank/DDBJ whole genome shotgun (WGS) entry which is preliminary data.</text>
</comment>
<reference evidence="3 4" key="1">
    <citation type="journal article" date="2017" name="Gigascience">
        <title>Draft genome of the honey bee ectoparasitic mite, Tropilaelaps mercedesae, is shaped by the parasitic life history.</title>
        <authorList>
            <person name="Dong X."/>
            <person name="Armstrong S.D."/>
            <person name="Xia D."/>
            <person name="Makepeace B.L."/>
            <person name="Darby A.C."/>
            <person name="Kadowaki T."/>
        </authorList>
    </citation>
    <scope>NUCLEOTIDE SEQUENCE [LARGE SCALE GENOMIC DNA]</scope>
    <source>
        <strain evidence="3">Wuxi-XJTLU</strain>
    </source>
</reference>
<feature type="coiled-coil region" evidence="1">
    <location>
        <begin position="41"/>
        <end position="78"/>
    </location>
</feature>